<dbReference type="AlphaFoldDB" id="A0A4Z0CAM7"/>
<accession>A0A4Z0CAM7</accession>
<dbReference type="SUPFAM" id="SSF141371">
    <property type="entry name" value="PilZ domain-like"/>
    <property type="match status" value="1"/>
</dbReference>
<dbReference type="EMBL" id="SMLK01000001">
    <property type="protein sequence ID" value="TFZ07962.1"/>
    <property type="molecule type" value="Genomic_DNA"/>
</dbReference>
<evidence type="ECO:0000259" key="1">
    <source>
        <dbReference type="Pfam" id="PF07238"/>
    </source>
</evidence>
<dbReference type="OrthoDB" id="8906365at2"/>
<reference evidence="2 3" key="1">
    <citation type="submission" date="2019-03" db="EMBL/GenBank/DDBJ databases">
        <title>Ramlibacter sp. 18x22-1, whole genome shotgun sequence.</title>
        <authorList>
            <person name="Zhang X."/>
            <person name="Feng G."/>
            <person name="Zhu H."/>
        </authorList>
    </citation>
    <scope>NUCLEOTIDE SEQUENCE [LARGE SCALE GENOMIC DNA]</scope>
    <source>
        <strain evidence="2 3">18x22-1</strain>
    </source>
</reference>
<dbReference type="Pfam" id="PF07238">
    <property type="entry name" value="PilZ"/>
    <property type="match status" value="1"/>
</dbReference>
<keyword evidence="3" id="KW-1185">Reference proteome</keyword>
<protein>
    <submittedName>
        <fullName evidence="2">PilZ domain-containing protein</fullName>
    </submittedName>
</protein>
<proteinExistence type="predicted"/>
<dbReference type="Gene3D" id="2.40.10.220">
    <property type="entry name" value="predicted glycosyltransferase like domains"/>
    <property type="match status" value="1"/>
</dbReference>
<dbReference type="GO" id="GO:0035438">
    <property type="term" value="F:cyclic-di-GMP binding"/>
    <property type="evidence" value="ECO:0007669"/>
    <property type="project" value="InterPro"/>
</dbReference>
<evidence type="ECO:0000313" key="2">
    <source>
        <dbReference type="EMBL" id="TFZ07962.1"/>
    </source>
</evidence>
<dbReference type="InterPro" id="IPR009875">
    <property type="entry name" value="PilZ_domain"/>
</dbReference>
<gene>
    <name evidence="2" type="ORF">EZ216_02000</name>
</gene>
<dbReference type="Proteomes" id="UP000297839">
    <property type="component" value="Unassembled WGS sequence"/>
</dbReference>
<name>A0A4Z0CAM7_9BURK</name>
<comment type="caution">
    <text evidence="2">The sequence shown here is derived from an EMBL/GenBank/DDBJ whole genome shotgun (WGS) entry which is preliminary data.</text>
</comment>
<sequence length="105" mass="11535">MAMAEPRVVVPLRRREEKRGAERFEMELPLTVANGQGGITRDVSLSGLSFTSRQPYVVGEHIDLTVDYLLDGHSFPLRCEAVVVRCEPADGGFTVGAKLTTAFLE</sequence>
<evidence type="ECO:0000313" key="3">
    <source>
        <dbReference type="Proteomes" id="UP000297839"/>
    </source>
</evidence>
<feature type="domain" description="PilZ" evidence="1">
    <location>
        <begin position="17"/>
        <end position="98"/>
    </location>
</feature>
<organism evidence="2 3">
    <name type="scientific">Ramlibacter humi</name>
    <dbReference type="NCBI Taxonomy" id="2530451"/>
    <lineage>
        <taxon>Bacteria</taxon>
        <taxon>Pseudomonadati</taxon>
        <taxon>Pseudomonadota</taxon>
        <taxon>Betaproteobacteria</taxon>
        <taxon>Burkholderiales</taxon>
        <taxon>Comamonadaceae</taxon>
        <taxon>Ramlibacter</taxon>
    </lineage>
</organism>